<evidence type="ECO:0000313" key="1">
    <source>
        <dbReference type="EMBL" id="EFS20681.1"/>
    </source>
</evidence>
<evidence type="ECO:0000313" key="2">
    <source>
        <dbReference type="Proteomes" id="UP000002975"/>
    </source>
</evidence>
<protein>
    <recommendedName>
        <fullName evidence="3">Demethylase</fullName>
    </recommendedName>
</protein>
<keyword evidence="2" id="KW-1185">Reference proteome</keyword>
<sequence length="92" mass="10978">MIEKFKTKVGWTVYKIPAIKTTLWGGFGICDHCNSSTDFGYLIPVLNHYCCEKCFRDWEKTARFYPEDLEVENKRIKYYENILNIIEKRGKE</sequence>
<reference evidence="1 2" key="1">
    <citation type="submission" date="2009-02" db="EMBL/GenBank/DDBJ databases">
        <title>The Genome Sequence of Fusobacterium sp. 3_1_5R.</title>
        <authorList>
            <consortium name="The Broad Institute Genome Sequencing Platform"/>
            <person name="Ward D."/>
            <person name="Young S.K."/>
            <person name="Kodira C.D."/>
            <person name="Zeng Q."/>
            <person name="Koehrsen M."/>
            <person name="Alvarado L."/>
            <person name="Berlin A."/>
            <person name="Borenstein D."/>
            <person name="Chen Z."/>
            <person name="Engels R."/>
            <person name="Freedman E."/>
            <person name="Gellesch M."/>
            <person name="Goldberg J."/>
            <person name="Griggs A."/>
            <person name="Gujja S."/>
            <person name="Heiman D."/>
            <person name="Hepburn T."/>
            <person name="Howarth C."/>
            <person name="Jen D."/>
            <person name="Larson L."/>
            <person name="Lewis B."/>
            <person name="Mehta T."/>
            <person name="Park D."/>
            <person name="Pearson M."/>
            <person name="Roberts A."/>
            <person name="Saif S."/>
            <person name="Shea T."/>
            <person name="Shenoy N."/>
            <person name="Sisk P."/>
            <person name="Stolte C."/>
            <person name="Sykes S."/>
            <person name="Walk T."/>
            <person name="White J."/>
            <person name="Yandava C."/>
            <person name="Allen-Vercoe E."/>
            <person name="Strauss J."/>
            <person name="Ambrose C."/>
            <person name="Lander E."/>
            <person name="Nusbaum C."/>
            <person name="Galagan J."/>
            <person name="Birren B."/>
        </authorList>
    </citation>
    <scope>NUCLEOTIDE SEQUENCE [LARGE SCALE GENOMIC DNA]</scope>
    <source>
        <strain evidence="1 2">3_1_5R</strain>
    </source>
</reference>
<dbReference type="BioCyc" id="FSP469605-HMP:GTSP-180-MONOMER"/>
<dbReference type="OrthoDB" id="1029915at2"/>
<dbReference type="Proteomes" id="UP000002975">
    <property type="component" value="Unassembled WGS sequence"/>
</dbReference>
<dbReference type="RefSeq" id="WP_008800760.1">
    <property type="nucleotide sequence ID" value="NZ_GG657971.1"/>
</dbReference>
<dbReference type="AlphaFoldDB" id="E5BF00"/>
<name>E5BF00_9FUSO</name>
<accession>E5BF00</accession>
<gene>
    <name evidence="1" type="ORF">FSBG_00178</name>
</gene>
<dbReference type="EMBL" id="GG657971">
    <property type="protein sequence ID" value="EFS20681.1"/>
    <property type="molecule type" value="Genomic_DNA"/>
</dbReference>
<dbReference type="HOGENOM" id="CLU_186755_0_0_0"/>
<proteinExistence type="predicted"/>
<evidence type="ECO:0008006" key="3">
    <source>
        <dbReference type="Google" id="ProtNLM"/>
    </source>
</evidence>
<organism evidence="1 2">
    <name type="scientific">Fusobacterium gonidiaformans 3-1-5R</name>
    <dbReference type="NCBI Taxonomy" id="469605"/>
    <lineage>
        <taxon>Bacteria</taxon>
        <taxon>Fusobacteriati</taxon>
        <taxon>Fusobacteriota</taxon>
        <taxon>Fusobacteriia</taxon>
        <taxon>Fusobacteriales</taxon>
        <taxon>Fusobacteriaceae</taxon>
        <taxon>Fusobacterium</taxon>
    </lineage>
</organism>